<keyword evidence="5" id="KW-0411">Iron-sulfur</keyword>
<dbReference type="AlphaFoldDB" id="A0A1X0QC60"/>
<keyword evidence="4" id="KW-0408">Iron</keyword>
<evidence type="ECO:0000313" key="6">
    <source>
        <dbReference type="EMBL" id="ORD97263.1"/>
    </source>
</evidence>
<dbReference type="GO" id="GO:0046872">
    <property type="term" value="F:metal ion binding"/>
    <property type="evidence" value="ECO:0007669"/>
    <property type="project" value="UniProtKB-KW"/>
</dbReference>
<dbReference type="GO" id="GO:0005829">
    <property type="term" value="C:cytosol"/>
    <property type="evidence" value="ECO:0007669"/>
    <property type="project" value="TreeGrafter"/>
</dbReference>
<accession>A0A1X0QC60</accession>
<dbReference type="InterPro" id="IPR019591">
    <property type="entry name" value="Mrp/NBP35_ATP-bd"/>
</dbReference>
<dbReference type="EMBL" id="LVKB01000031">
    <property type="protein sequence ID" value="ORD97263.1"/>
    <property type="molecule type" value="Genomic_DNA"/>
</dbReference>
<dbReference type="CDD" id="cd02037">
    <property type="entry name" value="Mrp_NBP35"/>
    <property type="match status" value="1"/>
</dbReference>
<proteinExistence type="predicted"/>
<keyword evidence="2" id="KW-0547">Nucleotide-binding</keyword>
<dbReference type="GO" id="GO:0005524">
    <property type="term" value="F:ATP binding"/>
    <property type="evidence" value="ECO:0007669"/>
    <property type="project" value="UniProtKB-KW"/>
</dbReference>
<evidence type="ECO:0000256" key="3">
    <source>
        <dbReference type="ARBA" id="ARBA00022840"/>
    </source>
</evidence>
<keyword evidence="3" id="KW-0067">ATP-binding</keyword>
<dbReference type="Gene3D" id="3.40.50.300">
    <property type="entry name" value="P-loop containing nucleotide triphosphate hydrolases"/>
    <property type="match status" value="1"/>
</dbReference>
<name>A0A1X0QC60_9MICR</name>
<dbReference type="VEuPathDB" id="MicrosporidiaDB:A0H76_1608"/>
<evidence type="ECO:0000256" key="2">
    <source>
        <dbReference type="ARBA" id="ARBA00022741"/>
    </source>
</evidence>
<keyword evidence="1" id="KW-0479">Metal-binding</keyword>
<keyword evidence="7" id="KW-1185">Reference proteome</keyword>
<evidence type="ECO:0000256" key="5">
    <source>
        <dbReference type="ARBA" id="ARBA00023014"/>
    </source>
</evidence>
<organism evidence="6 7">
    <name type="scientific">Hepatospora eriocheir</name>
    <dbReference type="NCBI Taxonomy" id="1081669"/>
    <lineage>
        <taxon>Eukaryota</taxon>
        <taxon>Fungi</taxon>
        <taxon>Fungi incertae sedis</taxon>
        <taxon>Microsporidia</taxon>
        <taxon>Hepatosporidae</taxon>
        <taxon>Hepatospora</taxon>
    </lineage>
</organism>
<dbReference type="OrthoDB" id="1741334at2759"/>
<dbReference type="PANTHER" id="PTHR23264:SF19">
    <property type="entry name" value="CYTOSOLIC FE-S CLUSTER ASSEMBLY FACTOR NUBP2"/>
    <property type="match status" value="1"/>
</dbReference>
<dbReference type="SUPFAM" id="SSF52540">
    <property type="entry name" value="P-loop containing nucleoside triphosphate hydrolases"/>
    <property type="match status" value="1"/>
</dbReference>
<evidence type="ECO:0000256" key="1">
    <source>
        <dbReference type="ARBA" id="ARBA00022723"/>
    </source>
</evidence>
<dbReference type="GO" id="GO:0016226">
    <property type="term" value="P:iron-sulfur cluster assembly"/>
    <property type="evidence" value="ECO:0007669"/>
    <property type="project" value="InterPro"/>
</dbReference>
<comment type="caution">
    <text evidence="6">The sequence shown here is derived from an EMBL/GenBank/DDBJ whole genome shotgun (WGS) entry which is preliminary data.</text>
</comment>
<reference evidence="6 7" key="1">
    <citation type="journal article" date="2017" name="Environ. Microbiol.">
        <title>Decay of the glycolytic pathway and adaptation to intranuclear parasitism within Enterocytozoonidae microsporidia.</title>
        <authorList>
            <person name="Wiredu Boakye D."/>
            <person name="Jaroenlak P."/>
            <person name="Prachumwat A."/>
            <person name="Williams T.A."/>
            <person name="Bateman K.S."/>
            <person name="Itsathitphaisarn O."/>
            <person name="Sritunyalucksana K."/>
            <person name="Paszkiewicz K.H."/>
            <person name="Moore K.A."/>
            <person name="Stentiford G.D."/>
            <person name="Williams B.A."/>
        </authorList>
    </citation>
    <scope>NUCLEOTIDE SEQUENCE [LARGE SCALE GENOMIC DNA]</scope>
    <source>
        <strain evidence="6 7">GB1</strain>
    </source>
</reference>
<dbReference type="Pfam" id="PF10609">
    <property type="entry name" value="ParA"/>
    <property type="match status" value="1"/>
</dbReference>
<dbReference type="GO" id="GO:0140663">
    <property type="term" value="F:ATP-dependent FeS chaperone activity"/>
    <property type="evidence" value="ECO:0007669"/>
    <property type="project" value="InterPro"/>
</dbReference>
<dbReference type="InterPro" id="IPR033756">
    <property type="entry name" value="YlxH/NBP35"/>
</dbReference>
<sequence length="240" mass="27031">MISVMSGKGGVGKSTMAVFISHIIYKHFNKAKKILLLDIDLCGPSISTLLNNTNSITYENNSFKPIEHEKNFFFLSFGNILKESDAVIWRGPKKSAVLEKILTNLVSNYDYVIVDTPPGISEEHNNLLKYNPQIIAVTSSQNLALNDTQTTLNYALENDLSVIGLIQNMTTIKCHECNNEFYPFGSEGGKLLAKEYNIELLAELNMDVNILNSVEDDTFYEKLIEFDGYNILKEVLNNKF</sequence>
<dbReference type="VEuPathDB" id="MicrosporidiaDB:HERIO_858"/>
<evidence type="ECO:0000256" key="4">
    <source>
        <dbReference type="ARBA" id="ARBA00023004"/>
    </source>
</evidence>
<dbReference type="InterPro" id="IPR027417">
    <property type="entry name" value="P-loop_NTPase"/>
</dbReference>
<protein>
    <submittedName>
        <fullName evidence="6">NUBP2</fullName>
    </submittedName>
</protein>
<dbReference type="GO" id="GO:0051536">
    <property type="term" value="F:iron-sulfur cluster binding"/>
    <property type="evidence" value="ECO:0007669"/>
    <property type="project" value="UniProtKB-KW"/>
</dbReference>
<dbReference type="Proteomes" id="UP000192356">
    <property type="component" value="Unassembled WGS sequence"/>
</dbReference>
<evidence type="ECO:0000313" key="7">
    <source>
        <dbReference type="Proteomes" id="UP000192356"/>
    </source>
</evidence>
<gene>
    <name evidence="6" type="primary">NUBP2</name>
    <name evidence="6" type="ORF">HERIO_858</name>
</gene>
<dbReference type="PANTHER" id="PTHR23264">
    <property type="entry name" value="NUCLEOTIDE-BINDING PROTEIN NBP35 YEAST -RELATED"/>
    <property type="match status" value="1"/>
</dbReference>